<organism evidence="2 3">
    <name type="scientific">Hymenoscyphus albidus</name>
    <dbReference type="NCBI Taxonomy" id="595503"/>
    <lineage>
        <taxon>Eukaryota</taxon>
        <taxon>Fungi</taxon>
        <taxon>Dikarya</taxon>
        <taxon>Ascomycota</taxon>
        <taxon>Pezizomycotina</taxon>
        <taxon>Leotiomycetes</taxon>
        <taxon>Helotiales</taxon>
        <taxon>Helotiaceae</taxon>
        <taxon>Hymenoscyphus</taxon>
    </lineage>
</organism>
<name>A0A9N9LI59_9HELO</name>
<sequence length="158" mass="17774">MLQGKDGGNVERDGSVVKAESSRSKRKWQTGVEAAGTDVCEKETRLQLSEDSGNLDLPIRVEEFSDPNSHVSKKRKTMFNSEDPTERPIALKRHPTWLENKGETSKATSEGHDSGYTNQDDRVPVEEDKGREDEGKDGGNREQHERFIEDEGKELKGF</sequence>
<evidence type="ECO:0000313" key="2">
    <source>
        <dbReference type="EMBL" id="CAG8973212.1"/>
    </source>
</evidence>
<accession>A0A9N9LI59</accession>
<dbReference type="OrthoDB" id="10411899at2759"/>
<evidence type="ECO:0000313" key="3">
    <source>
        <dbReference type="Proteomes" id="UP000701801"/>
    </source>
</evidence>
<dbReference type="AlphaFoldDB" id="A0A9N9LI59"/>
<feature type="compositionally biased region" description="Basic and acidic residues" evidence="1">
    <location>
        <begin position="100"/>
        <end position="158"/>
    </location>
</feature>
<keyword evidence="3" id="KW-1185">Reference proteome</keyword>
<protein>
    <submittedName>
        <fullName evidence="2">Uncharacterized protein</fullName>
    </submittedName>
</protein>
<feature type="region of interest" description="Disordered" evidence="1">
    <location>
        <begin position="1"/>
        <end position="158"/>
    </location>
</feature>
<reference evidence="2" key="1">
    <citation type="submission" date="2021-07" db="EMBL/GenBank/DDBJ databases">
        <authorList>
            <person name="Durling M."/>
        </authorList>
    </citation>
    <scope>NUCLEOTIDE SEQUENCE</scope>
</reference>
<evidence type="ECO:0000256" key="1">
    <source>
        <dbReference type="SAM" id="MobiDB-lite"/>
    </source>
</evidence>
<feature type="compositionally biased region" description="Basic and acidic residues" evidence="1">
    <location>
        <begin position="8"/>
        <end position="23"/>
    </location>
</feature>
<dbReference type="EMBL" id="CAJVRM010000066">
    <property type="protein sequence ID" value="CAG8973212.1"/>
    <property type="molecule type" value="Genomic_DNA"/>
</dbReference>
<gene>
    <name evidence="2" type="ORF">HYALB_00006381</name>
</gene>
<dbReference type="Proteomes" id="UP000701801">
    <property type="component" value="Unassembled WGS sequence"/>
</dbReference>
<comment type="caution">
    <text evidence="2">The sequence shown here is derived from an EMBL/GenBank/DDBJ whole genome shotgun (WGS) entry which is preliminary data.</text>
</comment>
<proteinExistence type="predicted"/>